<dbReference type="AlphaFoldDB" id="L8WCI7"/>
<keyword evidence="1" id="KW-0418">Kinase</keyword>
<organism evidence="1 2">
    <name type="scientific">Thanatephorus cucumeris (strain AG1-IA)</name>
    <name type="common">Rice sheath blight fungus</name>
    <name type="synonym">Rhizoctonia solani</name>
    <dbReference type="NCBI Taxonomy" id="983506"/>
    <lineage>
        <taxon>Eukaryota</taxon>
        <taxon>Fungi</taxon>
        <taxon>Dikarya</taxon>
        <taxon>Basidiomycota</taxon>
        <taxon>Agaricomycotina</taxon>
        <taxon>Agaricomycetes</taxon>
        <taxon>Cantharellales</taxon>
        <taxon>Ceratobasidiaceae</taxon>
        <taxon>Rhizoctonia</taxon>
        <taxon>Rhizoctonia solani AG-1</taxon>
    </lineage>
</organism>
<dbReference type="HOGENOM" id="CLU_1778720_0_0_1"/>
<dbReference type="EMBL" id="AFRT01005007">
    <property type="protein sequence ID" value="ELU35876.1"/>
    <property type="molecule type" value="Genomic_DNA"/>
</dbReference>
<dbReference type="Gene3D" id="3.30.200.20">
    <property type="entry name" value="Phosphorylase Kinase, domain 1"/>
    <property type="match status" value="1"/>
</dbReference>
<dbReference type="GO" id="GO:0016301">
    <property type="term" value="F:kinase activity"/>
    <property type="evidence" value="ECO:0007669"/>
    <property type="project" value="UniProtKB-KW"/>
</dbReference>
<reference evidence="1 2" key="1">
    <citation type="journal article" date="2013" name="Nat. Commun.">
        <title>The evolution and pathogenic mechanisms of the rice sheath blight pathogen.</title>
        <authorList>
            <person name="Zheng A."/>
            <person name="Lin R."/>
            <person name="Xu L."/>
            <person name="Qin P."/>
            <person name="Tang C."/>
            <person name="Ai P."/>
            <person name="Zhang D."/>
            <person name="Liu Y."/>
            <person name="Sun Z."/>
            <person name="Feng H."/>
            <person name="Wang Y."/>
            <person name="Chen Y."/>
            <person name="Liang X."/>
            <person name="Fu R."/>
            <person name="Li Q."/>
            <person name="Zhang J."/>
            <person name="Yu X."/>
            <person name="Xie Z."/>
            <person name="Ding L."/>
            <person name="Guan P."/>
            <person name="Tang J."/>
            <person name="Liang Y."/>
            <person name="Wang S."/>
            <person name="Deng Q."/>
            <person name="Li S."/>
            <person name="Zhu J."/>
            <person name="Wang L."/>
            <person name="Liu H."/>
            <person name="Li P."/>
        </authorList>
    </citation>
    <scope>NUCLEOTIDE SEQUENCE [LARGE SCALE GENOMIC DNA]</scope>
    <source>
        <strain evidence="2">AG-1 IA</strain>
    </source>
</reference>
<evidence type="ECO:0000313" key="2">
    <source>
        <dbReference type="Proteomes" id="UP000011668"/>
    </source>
</evidence>
<name>L8WCI7_THACA</name>
<dbReference type="Proteomes" id="UP000011668">
    <property type="component" value="Unassembled WGS sequence"/>
</dbReference>
<keyword evidence="2" id="KW-1185">Reference proteome</keyword>
<evidence type="ECO:0000313" key="1">
    <source>
        <dbReference type="EMBL" id="ELU35876.1"/>
    </source>
</evidence>
<proteinExistence type="predicted"/>
<gene>
    <name evidence="1" type="ORF">AG1IA_10094</name>
</gene>
<comment type="caution">
    <text evidence="1">The sequence shown here is derived from an EMBL/GenBank/DDBJ whole genome shotgun (WGS) entry which is preliminary data.</text>
</comment>
<protein>
    <submittedName>
        <fullName evidence="1">Protein tyrosine kinase domain-containing protein</fullName>
    </submittedName>
</protein>
<sequence length="146" mass="16733">MGRIVPVLRRLTGSAIRTSDHWITNSAQRLATMIPDVTAELDRIFTFSDLYDNTCYSSRLSDNTRVTIKTYKPASSVNKQDKMRQKKLMQDMASAWAECRHPNIVELVGRATFKKRPAVVFKGELSNRILYQLRYGSTIDPYELVS</sequence>
<keyword evidence="1" id="KW-0808">Transferase</keyword>
<accession>L8WCI7</accession>